<comment type="caution">
    <text evidence="5">The sequence shown here is derived from an EMBL/GenBank/DDBJ whole genome shotgun (WGS) entry which is preliminary data.</text>
</comment>
<dbReference type="Pfam" id="PF00496">
    <property type="entry name" value="SBP_bac_5"/>
    <property type="match status" value="1"/>
</dbReference>
<evidence type="ECO:0000256" key="2">
    <source>
        <dbReference type="ARBA" id="ARBA00022448"/>
    </source>
</evidence>
<evidence type="ECO:0000313" key="6">
    <source>
        <dbReference type="Proteomes" id="UP000231632"/>
    </source>
</evidence>
<dbReference type="PIRSF" id="PIRSF002741">
    <property type="entry name" value="MppA"/>
    <property type="match status" value="1"/>
</dbReference>
<keyword evidence="6" id="KW-1185">Reference proteome</keyword>
<dbReference type="STRING" id="1921010.MMIC_P0033"/>
<dbReference type="SUPFAM" id="SSF53850">
    <property type="entry name" value="Periplasmic binding protein-like II"/>
    <property type="match status" value="1"/>
</dbReference>
<dbReference type="CDD" id="cd00995">
    <property type="entry name" value="PBP2_NikA_DppA_OppA_like"/>
    <property type="match status" value="1"/>
</dbReference>
<protein>
    <submittedName>
        <fullName evidence="5">Peptide/nickel transport system substrate-binding protein</fullName>
    </submittedName>
</protein>
<dbReference type="PROSITE" id="PS51257">
    <property type="entry name" value="PROKAR_LIPOPROTEIN"/>
    <property type="match status" value="1"/>
</dbReference>
<proteinExistence type="inferred from homology"/>
<dbReference type="EMBL" id="BDFD01000001">
    <property type="protein sequence ID" value="GAV19104.1"/>
    <property type="molecule type" value="Genomic_DNA"/>
</dbReference>
<gene>
    <name evidence="5" type="ORF">MMIC_P0033</name>
</gene>
<dbReference type="Gene3D" id="3.90.76.10">
    <property type="entry name" value="Dipeptide-binding Protein, Domain 1"/>
    <property type="match status" value="1"/>
</dbReference>
<dbReference type="Gene3D" id="3.40.190.10">
    <property type="entry name" value="Periplasmic binding protein-like II"/>
    <property type="match status" value="1"/>
</dbReference>
<dbReference type="AlphaFoldDB" id="A0A1L8CJK8"/>
<feature type="domain" description="Solute-binding protein family 5" evidence="4">
    <location>
        <begin position="71"/>
        <end position="406"/>
    </location>
</feature>
<dbReference type="GO" id="GO:0015833">
    <property type="term" value="P:peptide transport"/>
    <property type="evidence" value="ECO:0007669"/>
    <property type="project" value="TreeGrafter"/>
</dbReference>
<name>A0A1L8CJK8_9PROT</name>
<dbReference type="Proteomes" id="UP000231632">
    <property type="component" value="Unassembled WGS sequence"/>
</dbReference>
<accession>A0A1L8CJK8</accession>
<evidence type="ECO:0000313" key="5">
    <source>
        <dbReference type="EMBL" id="GAV19104.1"/>
    </source>
</evidence>
<evidence type="ECO:0000259" key="4">
    <source>
        <dbReference type="Pfam" id="PF00496"/>
    </source>
</evidence>
<reference evidence="5 6" key="1">
    <citation type="journal article" date="2017" name="Arch. Microbiol.">
        <title>Mariprofundus micogutta sp. nov., a novel iron-oxidizing zetaproteobacterium isolated from a deep-sea hydrothermal field at the Bayonnaise knoll of the Izu-Ogasawara arc, and a description of Mariprofundales ord. nov. and Zetaproteobacteria classis nov.</title>
        <authorList>
            <person name="Makita H."/>
            <person name="Tanaka E."/>
            <person name="Mitsunobu S."/>
            <person name="Miyazaki M."/>
            <person name="Nunoura T."/>
            <person name="Uematsu K."/>
            <person name="Takaki Y."/>
            <person name="Nishi S."/>
            <person name="Shimamura S."/>
            <person name="Takai K."/>
        </authorList>
    </citation>
    <scope>NUCLEOTIDE SEQUENCE [LARGE SCALE GENOMIC DNA]</scope>
    <source>
        <strain evidence="5 6">ET2</strain>
    </source>
</reference>
<evidence type="ECO:0000256" key="1">
    <source>
        <dbReference type="ARBA" id="ARBA00005695"/>
    </source>
</evidence>
<dbReference type="GO" id="GO:0030288">
    <property type="term" value="C:outer membrane-bounded periplasmic space"/>
    <property type="evidence" value="ECO:0007669"/>
    <property type="project" value="UniProtKB-ARBA"/>
</dbReference>
<organism evidence="5 6">
    <name type="scientific">Mariprofundus micogutta</name>
    <dbReference type="NCBI Taxonomy" id="1921010"/>
    <lineage>
        <taxon>Bacteria</taxon>
        <taxon>Pseudomonadati</taxon>
        <taxon>Pseudomonadota</taxon>
        <taxon>Candidatius Mariprofundia</taxon>
        <taxon>Mariprofundales</taxon>
        <taxon>Mariprofundaceae</taxon>
        <taxon>Mariprofundus</taxon>
    </lineage>
</organism>
<comment type="similarity">
    <text evidence="1">Belongs to the bacterial solute-binding protein 5 family.</text>
</comment>
<keyword evidence="3" id="KW-0732">Signal</keyword>
<dbReference type="PANTHER" id="PTHR30290:SF9">
    <property type="entry name" value="OLIGOPEPTIDE-BINDING PROTEIN APPA"/>
    <property type="match status" value="1"/>
</dbReference>
<dbReference type="GO" id="GO:0043190">
    <property type="term" value="C:ATP-binding cassette (ABC) transporter complex"/>
    <property type="evidence" value="ECO:0007669"/>
    <property type="project" value="InterPro"/>
</dbReference>
<dbReference type="InterPro" id="IPR030678">
    <property type="entry name" value="Peptide/Ni-bd"/>
</dbReference>
<evidence type="ECO:0000256" key="3">
    <source>
        <dbReference type="ARBA" id="ARBA00022729"/>
    </source>
</evidence>
<dbReference type="InterPro" id="IPR000914">
    <property type="entry name" value="SBP_5_dom"/>
</dbReference>
<dbReference type="GO" id="GO:1904680">
    <property type="term" value="F:peptide transmembrane transporter activity"/>
    <property type="evidence" value="ECO:0007669"/>
    <property type="project" value="TreeGrafter"/>
</dbReference>
<dbReference type="Gene3D" id="3.10.105.10">
    <property type="entry name" value="Dipeptide-binding Protein, Domain 3"/>
    <property type="match status" value="1"/>
</dbReference>
<keyword evidence="2" id="KW-0813">Transport</keyword>
<sequence>MGEVLRLITLTLTCLLLLSCQSAESDRGVLRVGLAQMPITMDPRFATDAASVRVQDFIHRGLLQLDEQFQVQGDLAERWENPAPLLWRFYLKPGVKFSDGSMLKAADVAATLNAVMDAKLTSPLKASFAAIDTVTAEGDSVVVIRLKKPDASLLTRLNLGILPASMAHKPHQARKTVGCGAYKLRSWTESSIVLQRVDTQASVAAIRFSGVKDPVTRILKLTRGELDFVQNDLPPHLLPYIKQQQGLHIQTSPSTTFSYIGLNMQDEMLGDIRIRRALMLALDRRKLKQALFADLPVLAETVLTFSHWASTPLSELKFDRDKAESLLDEAGFKRGEGGLRFTINYRTSTDPTRLRLATAIAAMWQEIGVEVSIESLEWGGFYARIKRGDFQVFSLAWVGITDPDIYRWILHSDMWPPKGANRGRYANDQMDAWLDSAAEAGTQAERKAIYAKVQQQMQHDLVYIPLWYDPVIAVSGPRISGFKPSPDGNLKGLMSVKLSGQGD</sequence>
<dbReference type="InterPro" id="IPR039424">
    <property type="entry name" value="SBP_5"/>
</dbReference>
<dbReference type="PANTHER" id="PTHR30290">
    <property type="entry name" value="PERIPLASMIC BINDING COMPONENT OF ABC TRANSPORTER"/>
    <property type="match status" value="1"/>
</dbReference>